<dbReference type="EMBL" id="WXXP01000698">
    <property type="protein sequence ID" value="NEK55601.1"/>
    <property type="molecule type" value="Genomic_DNA"/>
</dbReference>
<comment type="caution">
    <text evidence="1">The sequence shown here is derived from an EMBL/GenBank/DDBJ whole genome shotgun (WGS) entry which is preliminary data.</text>
</comment>
<sequence length="42" mass="4563">RWHAVFAALAKLESNPRLIIEIKDKSKIPASSAFLASIGLAE</sequence>
<name>A0A6P0DV85_RHILE</name>
<gene>
    <name evidence="1" type="ORF">GUK36_40955</name>
</gene>
<proteinExistence type="predicted"/>
<accession>A0A6P0DV85</accession>
<protein>
    <submittedName>
        <fullName evidence="1">Sugar phosphate isomerase/epimerase</fullName>
    </submittedName>
</protein>
<feature type="non-terminal residue" evidence="1">
    <location>
        <position position="1"/>
    </location>
</feature>
<dbReference type="GO" id="GO:0016853">
    <property type="term" value="F:isomerase activity"/>
    <property type="evidence" value="ECO:0007669"/>
    <property type="project" value="UniProtKB-KW"/>
</dbReference>
<keyword evidence="1" id="KW-0413">Isomerase</keyword>
<organism evidence="1 2">
    <name type="scientific">Rhizobium leguminosarum</name>
    <dbReference type="NCBI Taxonomy" id="384"/>
    <lineage>
        <taxon>Bacteria</taxon>
        <taxon>Pseudomonadati</taxon>
        <taxon>Pseudomonadota</taxon>
        <taxon>Alphaproteobacteria</taxon>
        <taxon>Hyphomicrobiales</taxon>
        <taxon>Rhizobiaceae</taxon>
        <taxon>Rhizobium/Agrobacterium group</taxon>
        <taxon>Rhizobium</taxon>
    </lineage>
</organism>
<evidence type="ECO:0000313" key="2">
    <source>
        <dbReference type="Proteomes" id="UP000471409"/>
    </source>
</evidence>
<evidence type="ECO:0000313" key="1">
    <source>
        <dbReference type="EMBL" id="NEK55601.1"/>
    </source>
</evidence>
<reference evidence="1 2" key="1">
    <citation type="submission" date="2020-01" db="EMBL/GenBank/DDBJ databases">
        <title>Rhizobium genotypes associated with high levels of biological nitrogen fixation by grain legumes in a temperate-maritime cropping system.</title>
        <authorList>
            <person name="Maluk M."/>
            <person name="Francesc Ferrando Molina F."/>
            <person name="Lopez Del Egido L."/>
            <person name="Lafos M."/>
            <person name="Langarica-Fuentes A."/>
            <person name="Gebre Yohannes G."/>
            <person name="Young M.W."/>
            <person name="Martin P."/>
            <person name="Gantlett R."/>
            <person name="Kenicer G."/>
            <person name="Hawes C."/>
            <person name="Begg G.S."/>
            <person name="Quilliam R.S."/>
            <person name="Squire G.R."/>
            <person name="Poole P.S."/>
            <person name="Young P.W."/>
            <person name="Iannetta P.M."/>
            <person name="James E.K."/>
        </authorList>
    </citation>
    <scope>NUCLEOTIDE SEQUENCE [LARGE SCALE GENOMIC DNA]</scope>
    <source>
        <strain evidence="1 2">JHI944</strain>
    </source>
</reference>
<dbReference type="Proteomes" id="UP000471409">
    <property type="component" value="Unassembled WGS sequence"/>
</dbReference>
<dbReference type="AlphaFoldDB" id="A0A6P0DV85"/>